<proteinExistence type="predicted"/>
<name>A0A914WFY2_9BILA</name>
<accession>A0A914WFY2</accession>
<keyword evidence="1" id="KW-1185">Reference proteome</keyword>
<reference evidence="2" key="1">
    <citation type="submission" date="2022-11" db="UniProtKB">
        <authorList>
            <consortium name="WormBaseParasite"/>
        </authorList>
    </citation>
    <scope>IDENTIFICATION</scope>
</reference>
<evidence type="ECO:0000313" key="2">
    <source>
        <dbReference type="WBParaSite" id="PSAMB.scaffold3922size16403.g22901.t1"/>
    </source>
</evidence>
<sequence length="110" mass="11608">MLISHSTVLARAWVGEREGACSVHLYHLAGHLHDNALAAVDVSAKACGRRTKCGQWDALSTESVYPGVIARTAKVTQLGAAAPSVRRSSASRLACASLRPYLSHCPLSAL</sequence>
<dbReference type="WBParaSite" id="PSAMB.scaffold3922size16403.g22901.t1">
    <property type="protein sequence ID" value="PSAMB.scaffold3922size16403.g22901.t1"/>
    <property type="gene ID" value="PSAMB.scaffold3922size16403.g22901"/>
</dbReference>
<organism evidence="1 2">
    <name type="scientific">Plectus sambesii</name>
    <dbReference type="NCBI Taxonomy" id="2011161"/>
    <lineage>
        <taxon>Eukaryota</taxon>
        <taxon>Metazoa</taxon>
        <taxon>Ecdysozoa</taxon>
        <taxon>Nematoda</taxon>
        <taxon>Chromadorea</taxon>
        <taxon>Plectida</taxon>
        <taxon>Plectina</taxon>
        <taxon>Plectoidea</taxon>
        <taxon>Plectidae</taxon>
        <taxon>Plectus</taxon>
    </lineage>
</organism>
<dbReference type="Proteomes" id="UP000887566">
    <property type="component" value="Unplaced"/>
</dbReference>
<dbReference type="AlphaFoldDB" id="A0A914WFY2"/>
<protein>
    <submittedName>
        <fullName evidence="2">Uncharacterized protein</fullName>
    </submittedName>
</protein>
<evidence type="ECO:0000313" key="1">
    <source>
        <dbReference type="Proteomes" id="UP000887566"/>
    </source>
</evidence>